<dbReference type="OrthoDB" id="10415418at2759"/>
<evidence type="ECO:0000313" key="2">
    <source>
        <dbReference type="EMBL" id="KAF2788437.1"/>
    </source>
</evidence>
<dbReference type="EMBL" id="MU002216">
    <property type="protein sequence ID" value="KAF2788437.1"/>
    <property type="molecule type" value="Genomic_DNA"/>
</dbReference>
<name>A0A6A6WXJ2_9PLEO</name>
<gene>
    <name evidence="2" type="ORF">K505DRAFT_366483</name>
</gene>
<reference evidence="2" key="1">
    <citation type="journal article" date="2020" name="Stud. Mycol.">
        <title>101 Dothideomycetes genomes: a test case for predicting lifestyles and emergence of pathogens.</title>
        <authorList>
            <person name="Haridas S."/>
            <person name="Albert R."/>
            <person name="Binder M."/>
            <person name="Bloem J."/>
            <person name="Labutti K."/>
            <person name="Salamov A."/>
            <person name="Andreopoulos B."/>
            <person name="Baker S."/>
            <person name="Barry K."/>
            <person name="Bills G."/>
            <person name="Bluhm B."/>
            <person name="Cannon C."/>
            <person name="Castanera R."/>
            <person name="Culley D."/>
            <person name="Daum C."/>
            <person name="Ezra D."/>
            <person name="Gonzalez J."/>
            <person name="Henrissat B."/>
            <person name="Kuo A."/>
            <person name="Liang C."/>
            <person name="Lipzen A."/>
            <person name="Lutzoni F."/>
            <person name="Magnuson J."/>
            <person name="Mondo S."/>
            <person name="Nolan M."/>
            <person name="Ohm R."/>
            <person name="Pangilinan J."/>
            <person name="Park H.-J."/>
            <person name="Ramirez L."/>
            <person name="Alfaro M."/>
            <person name="Sun H."/>
            <person name="Tritt A."/>
            <person name="Yoshinaga Y."/>
            <person name="Zwiers L.-H."/>
            <person name="Turgeon B."/>
            <person name="Goodwin S."/>
            <person name="Spatafora J."/>
            <person name="Crous P."/>
            <person name="Grigoriev I."/>
        </authorList>
    </citation>
    <scope>NUCLEOTIDE SEQUENCE</scope>
    <source>
        <strain evidence="2">CBS 109.77</strain>
    </source>
</reference>
<sequence>MAPRHGIIVHAGSNFVRPKFRLGPRLQARASAQTTTARVTLIILAVSLVVCGIFCCGVGLIVWKNKKNKRKRARKMEESRPFVQHQYNAVGDVNAGTNTSMGYVQELSDGGQTFQLSSDVQKNELDSTSMVQNLDGFAAPPRANTRPVELASNEAYQLPTRKS</sequence>
<dbReference type="Proteomes" id="UP000799757">
    <property type="component" value="Unassembled WGS sequence"/>
</dbReference>
<protein>
    <submittedName>
        <fullName evidence="2">Uncharacterized protein</fullName>
    </submittedName>
</protein>
<proteinExistence type="predicted"/>
<evidence type="ECO:0000256" key="1">
    <source>
        <dbReference type="SAM" id="Phobius"/>
    </source>
</evidence>
<keyword evidence="1" id="KW-0472">Membrane</keyword>
<keyword evidence="3" id="KW-1185">Reference proteome</keyword>
<accession>A0A6A6WXJ2</accession>
<keyword evidence="1" id="KW-1133">Transmembrane helix</keyword>
<keyword evidence="1" id="KW-0812">Transmembrane</keyword>
<evidence type="ECO:0000313" key="3">
    <source>
        <dbReference type="Proteomes" id="UP000799757"/>
    </source>
</evidence>
<organism evidence="2 3">
    <name type="scientific">Melanomma pulvis-pyrius CBS 109.77</name>
    <dbReference type="NCBI Taxonomy" id="1314802"/>
    <lineage>
        <taxon>Eukaryota</taxon>
        <taxon>Fungi</taxon>
        <taxon>Dikarya</taxon>
        <taxon>Ascomycota</taxon>
        <taxon>Pezizomycotina</taxon>
        <taxon>Dothideomycetes</taxon>
        <taxon>Pleosporomycetidae</taxon>
        <taxon>Pleosporales</taxon>
        <taxon>Melanommataceae</taxon>
        <taxon>Melanomma</taxon>
    </lineage>
</organism>
<dbReference type="AlphaFoldDB" id="A0A6A6WXJ2"/>
<feature type="transmembrane region" description="Helical" evidence="1">
    <location>
        <begin position="41"/>
        <end position="63"/>
    </location>
</feature>